<protein>
    <submittedName>
        <fullName evidence="2">Uncharacterized protein</fullName>
    </submittedName>
</protein>
<reference evidence="2 3" key="1">
    <citation type="journal article" date="2015" name="Proc. Natl. Acad. Sci. U.S.A.">
        <title>The resurrection genome of Boea hygrometrica: A blueprint for survival of dehydration.</title>
        <authorList>
            <person name="Xiao L."/>
            <person name="Yang G."/>
            <person name="Zhang L."/>
            <person name="Yang X."/>
            <person name="Zhao S."/>
            <person name="Ji Z."/>
            <person name="Zhou Q."/>
            <person name="Hu M."/>
            <person name="Wang Y."/>
            <person name="Chen M."/>
            <person name="Xu Y."/>
            <person name="Jin H."/>
            <person name="Xiao X."/>
            <person name="Hu G."/>
            <person name="Bao F."/>
            <person name="Hu Y."/>
            <person name="Wan P."/>
            <person name="Li L."/>
            <person name="Deng X."/>
            <person name="Kuang T."/>
            <person name="Xiang C."/>
            <person name="Zhu J.K."/>
            <person name="Oliver M.J."/>
            <person name="He Y."/>
        </authorList>
    </citation>
    <scope>NUCLEOTIDE SEQUENCE [LARGE SCALE GENOMIC DNA]</scope>
    <source>
        <strain evidence="3">cv. XS01</strain>
    </source>
</reference>
<keyword evidence="3" id="KW-1185">Reference proteome</keyword>
<sequence>MGKKALKRNPEKAEDEVVDDVHAKKIGKQFYSRCSPTYFSNVMSEPKPILGEQQRMRISDSPFCKWIDMSVLAISSGRLDYFLNDFMFLRPVDLDLKMESRFLACHFASKVTKADRAAIRERMMLLAGNSEENEALVYESIPTLGVRRSLNVYPRLFRWGKSRIPLKSDEADTLLNRVDVTQVLPIQPFNEEENLVDLKRGVRSEDGMSEVTILEKIVIRQSEKIKLLGKRCGELEDQNMRHELNVKEAVVEKGEKSGEAEFEIAHDATCSFYDVDVVVHNVVELDEANKDVEGSEFSLSKVDEITVFQSSIVDNVRARADRVKKRKGSMFVTPPSSTPKRKTRVKKQSGGEELDEFRGRSDFIGHEKSSDEDRKLVIEFLGKEKLDVIVWEDEHMSLGGHALCTLLFREPVDSEIIKVYSRIMRQQSLLNGSEIFYMDTNVQVCVNSYSMYYDLTVCFCQHT</sequence>
<gene>
    <name evidence="2" type="ORF">F511_24135</name>
</gene>
<dbReference type="AlphaFoldDB" id="A0A2Z7BXX5"/>
<evidence type="ECO:0000256" key="1">
    <source>
        <dbReference type="SAM" id="MobiDB-lite"/>
    </source>
</evidence>
<name>A0A2Z7BXX5_9LAMI</name>
<dbReference type="OrthoDB" id="914037at2759"/>
<proteinExistence type="predicted"/>
<accession>A0A2Z7BXX5</accession>
<evidence type="ECO:0000313" key="2">
    <source>
        <dbReference type="EMBL" id="KZV39431.1"/>
    </source>
</evidence>
<evidence type="ECO:0000313" key="3">
    <source>
        <dbReference type="Proteomes" id="UP000250235"/>
    </source>
</evidence>
<dbReference type="Proteomes" id="UP000250235">
    <property type="component" value="Unassembled WGS sequence"/>
</dbReference>
<feature type="region of interest" description="Disordered" evidence="1">
    <location>
        <begin position="328"/>
        <end position="351"/>
    </location>
</feature>
<dbReference type="EMBL" id="KV000978">
    <property type="protein sequence ID" value="KZV39431.1"/>
    <property type="molecule type" value="Genomic_DNA"/>
</dbReference>
<organism evidence="2 3">
    <name type="scientific">Dorcoceras hygrometricum</name>
    <dbReference type="NCBI Taxonomy" id="472368"/>
    <lineage>
        <taxon>Eukaryota</taxon>
        <taxon>Viridiplantae</taxon>
        <taxon>Streptophyta</taxon>
        <taxon>Embryophyta</taxon>
        <taxon>Tracheophyta</taxon>
        <taxon>Spermatophyta</taxon>
        <taxon>Magnoliopsida</taxon>
        <taxon>eudicotyledons</taxon>
        <taxon>Gunneridae</taxon>
        <taxon>Pentapetalae</taxon>
        <taxon>asterids</taxon>
        <taxon>lamiids</taxon>
        <taxon>Lamiales</taxon>
        <taxon>Gesneriaceae</taxon>
        <taxon>Didymocarpoideae</taxon>
        <taxon>Trichosporeae</taxon>
        <taxon>Loxocarpinae</taxon>
        <taxon>Dorcoceras</taxon>
    </lineage>
</organism>